<gene>
    <name evidence="5" type="ORF">AM402_18035</name>
</gene>
<evidence type="ECO:0000256" key="1">
    <source>
        <dbReference type="ARBA" id="ARBA00004561"/>
    </source>
</evidence>
<dbReference type="PANTHER" id="PTHR33420:SF3">
    <property type="entry name" value="FIMBRIAL SUBUNIT ELFA"/>
    <property type="match status" value="1"/>
</dbReference>
<name>A0AAJ4UZT3_PROMI</name>
<protein>
    <submittedName>
        <fullName evidence="5">Fimbrial protein</fullName>
    </submittedName>
</protein>
<evidence type="ECO:0000313" key="6">
    <source>
        <dbReference type="Proteomes" id="UP000195540"/>
    </source>
</evidence>
<evidence type="ECO:0000256" key="3">
    <source>
        <dbReference type="ARBA" id="ARBA00022729"/>
    </source>
</evidence>
<dbReference type="InterPro" id="IPR008966">
    <property type="entry name" value="Adhesion_dom_sf"/>
</dbReference>
<dbReference type="InterPro" id="IPR050263">
    <property type="entry name" value="Bact_Fimbrial_Adh_Pro"/>
</dbReference>
<accession>A0AAJ4UZT3</accession>
<evidence type="ECO:0000313" key="5">
    <source>
        <dbReference type="EMBL" id="ARX35943.1"/>
    </source>
</evidence>
<reference evidence="5 6" key="1">
    <citation type="submission" date="2017-05" db="EMBL/GenBank/DDBJ databases">
        <title>Whole genome sequencing of Proteus mirabilis AR_0155.</title>
        <authorList>
            <person name="Conlan S."/>
            <person name="Thomas P.J."/>
            <person name="Mullikin J."/>
            <person name="Frank K.M."/>
            <person name="Segre J.A."/>
        </authorList>
    </citation>
    <scope>NUCLEOTIDE SEQUENCE [LARGE SCALE GENOMIC DNA]</scope>
    <source>
        <strain evidence="5 6">AR_0155</strain>
    </source>
</reference>
<evidence type="ECO:0000256" key="2">
    <source>
        <dbReference type="ARBA" id="ARBA00006671"/>
    </source>
</evidence>
<organism evidence="5 6">
    <name type="scientific">Proteus mirabilis</name>
    <dbReference type="NCBI Taxonomy" id="584"/>
    <lineage>
        <taxon>Bacteria</taxon>
        <taxon>Pseudomonadati</taxon>
        <taxon>Pseudomonadota</taxon>
        <taxon>Gammaproteobacteria</taxon>
        <taxon>Enterobacterales</taxon>
        <taxon>Morganellaceae</taxon>
        <taxon>Proteus</taxon>
    </lineage>
</organism>
<proteinExistence type="inferred from homology"/>
<dbReference type="PANTHER" id="PTHR33420">
    <property type="entry name" value="FIMBRIAL SUBUNIT ELFA-RELATED"/>
    <property type="match status" value="1"/>
</dbReference>
<evidence type="ECO:0000256" key="4">
    <source>
        <dbReference type="ARBA" id="ARBA00023263"/>
    </source>
</evidence>
<dbReference type="GO" id="GO:0043709">
    <property type="term" value="P:cell adhesion involved in single-species biofilm formation"/>
    <property type="evidence" value="ECO:0007669"/>
    <property type="project" value="TreeGrafter"/>
</dbReference>
<comment type="subcellular location">
    <subcellularLocation>
        <location evidence="1">Fimbrium</location>
    </subcellularLocation>
</comment>
<dbReference type="Gene3D" id="2.60.40.1090">
    <property type="entry name" value="Fimbrial-type adhesion domain"/>
    <property type="match status" value="1"/>
</dbReference>
<dbReference type="EMBL" id="CP021694">
    <property type="protein sequence ID" value="ARX35943.1"/>
    <property type="molecule type" value="Genomic_DNA"/>
</dbReference>
<keyword evidence="3" id="KW-0732">Signal</keyword>
<dbReference type="Proteomes" id="UP000195540">
    <property type="component" value="Chromosome"/>
</dbReference>
<dbReference type="RefSeq" id="WP_049198682.1">
    <property type="nucleotide sequence ID" value="NZ_BGKS01000110.1"/>
</dbReference>
<dbReference type="SUPFAM" id="SSF49401">
    <property type="entry name" value="Bacterial adhesins"/>
    <property type="match status" value="1"/>
</dbReference>
<sequence length="192" mass="22024">MEIFLYKYCHNLITILMSVFSFFINAQANELNYRYEGITYMSGSIISTPCSIVMSNQYQVIDFSSLTIPMLSSDIFLEEKEKPLTIELINCGNLFSTIDSKTWNIQFNGYVSSNLDSFLLTGPSRGLSISILDKDKSLIYPNKIYSLKNSVLRTSNKQDRLYLQFFLQLGLTGEYIQAGDYQGIISFFIDYQ</sequence>
<dbReference type="AlphaFoldDB" id="A0AAJ4UZT3"/>
<dbReference type="InterPro" id="IPR036937">
    <property type="entry name" value="Adhesion_dom_fimbrial_sf"/>
</dbReference>
<comment type="similarity">
    <text evidence="2">Belongs to the fimbrial protein family.</text>
</comment>
<dbReference type="GO" id="GO:0009289">
    <property type="term" value="C:pilus"/>
    <property type="evidence" value="ECO:0007669"/>
    <property type="project" value="UniProtKB-SubCell"/>
</dbReference>
<keyword evidence="4" id="KW-0281">Fimbrium</keyword>